<dbReference type="PATRIC" id="fig|1203610.3.peg.2525"/>
<organism evidence="2 3">
    <name type="scientific">Parabacteroides gordonii MS-1 = DSM 23371</name>
    <dbReference type="NCBI Taxonomy" id="1203610"/>
    <lineage>
        <taxon>Bacteria</taxon>
        <taxon>Pseudomonadati</taxon>
        <taxon>Bacteroidota</taxon>
        <taxon>Bacteroidia</taxon>
        <taxon>Bacteroidales</taxon>
        <taxon>Tannerellaceae</taxon>
        <taxon>Parabacteroides</taxon>
    </lineage>
</organism>
<dbReference type="STRING" id="1203610.HMPREF1536_02461"/>
<gene>
    <name evidence="2" type="ORF">HMPREF1536_02461</name>
</gene>
<reference evidence="2 3" key="1">
    <citation type="submission" date="2013-04" db="EMBL/GenBank/DDBJ databases">
        <title>The Genome Sequence of Parabacteroides gordonii DSM 23371.</title>
        <authorList>
            <consortium name="The Broad Institute Genomics Platform"/>
            <person name="Earl A."/>
            <person name="Ward D."/>
            <person name="Feldgarden M."/>
            <person name="Gevers D."/>
            <person name="Martens E."/>
            <person name="Sakamoto M."/>
            <person name="Benno Y."/>
            <person name="Suzuki N."/>
            <person name="Matsunaga N."/>
            <person name="Koshihara K."/>
            <person name="Seki M."/>
            <person name="Komiya H."/>
            <person name="Walker B."/>
            <person name="Young S."/>
            <person name="Zeng Q."/>
            <person name="Gargeya S."/>
            <person name="Fitzgerald M."/>
            <person name="Haas B."/>
            <person name="Abouelleil A."/>
            <person name="Allen A.W."/>
            <person name="Alvarado L."/>
            <person name="Arachchi H.M."/>
            <person name="Berlin A.M."/>
            <person name="Chapman S.B."/>
            <person name="Gainer-Dewar J."/>
            <person name="Goldberg J."/>
            <person name="Griggs A."/>
            <person name="Gujja S."/>
            <person name="Hansen M."/>
            <person name="Howarth C."/>
            <person name="Imamovic A."/>
            <person name="Ireland A."/>
            <person name="Larimer J."/>
            <person name="McCowan C."/>
            <person name="Murphy C."/>
            <person name="Pearson M."/>
            <person name="Poon T.W."/>
            <person name="Priest M."/>
            <person name="Roberts A."/>
            <person name="Saif S."/>
            <person name="Shea T."/>
            <person name="Sisk P."/>
            <person name="Sykes S."/>
            <person name="Wortman J."/>
            <person name="Nusbaum C."/>
            <person name="Birren B."/>
        </authorList>
    </citation>
    <scope>NUCLEOTIDE SEQUENCE [LARGE SCALE GENOMIC DNA]</scope>
    <source>
        <strain evidence="2 3">MS-1</strain>
    </source>
</reference>
<feature type="chain" id="PRO_5002488978" description="DUF4249 domain-containing protein" evidence="1">
    <location>
        <begin position="23"/>
        <end position="339"/>
    </location>
</feature>
<name>A0A0F5JB98_9BACT</name>
<dbReference type="PROSITE" id="PS51257">
    <property type="entry name" value="PROKAR_LIPOPROTEIN"/>
    <property type="match status" value="1"/>
</dbReference>
<proteinExistence type="predicted"/>
<dbReference type="InterPro" id="IPR025345">
    <property type="entry name" value="DUF4249"/>
</dbReference>
<sequence>MIVNMKPVLFLCILLLASSCMKEVDLEHLRPTPKLVLNSVVSNGDILKASLSRTWFYTDKRPNLLLEARMSLYINDHFKEEMTLNMDANDYYSYGNYVSSYIPVSGDKVRIEVEKEGFNRVVAEEIVPFKPDLISLKAESFIRNDYNSQDTQSRYKITFRDEPSASNCYLIMVYRGYPYYEYEDYEKPPVYKGRYTWHSESIDYSSDPVFDNKISILDRVMGNDWLSGNGGRPFSDELFNGKEYTMTLESNIWYSHNPIFPQPEEYLPDSVRVYLYTITEPYYKYLSALTSLYDGSLNNDLADIGLAEPVRVFCNIDGGLGILGAACVDSLTVAIPKAN</sequence>
<dbReference type="Proteomes" id="UP000033035">
    <property type="component" value="Unassembled WGS sequence"/>
</dbReference>
<dbReference type="RefSeq" id="WP_028729945.1">
    <property type="nucleotide sequence ID" value="NZ_KE386764.1"/>
</dbReference>
<evidence type="ECO:0000313" key="3">
    <source>
        <dbReference type="Proteomes" id="UP000033035"/>
    </source>
</evidence>
<dbReference type="HOGENOM" id="CLU_067543_0_0_10"/>
<protein>
    <recommendedName>
        <fullName evidence="4">DUF4249 domain-containing protein</fullName>
    </recommendedName>
</protein>
<feature type="signal peptide" evidence="1">
    <location>
        <begin position="1"/>
        <end position="22"/>
    </location>
</feature>
<dbReference type="Pfam" id="PF14054">
    <property type="entry name" value="DUF4249"/>
    <property type="match status" value="1"/>
</dbReference>
<keyword evidence="1" id="KW-0732">Signal</keyword>
<accession>A0A0F5JB98</accession>
<evidence type="ECO:0008006" key="4">
    <source>
        <dbReference type="Google" id="ProtNLM"/>
    </source>
</evidence>
<comment type="caution">
    <text evidence="2">The sequence shown here is derived from an EMBL/GenBank/DDBJ whole genome shotgun (WGS) entry which is preliminary data.</text>
</comment>
<keyword evidence="3" id="KW-1185">Reference proteome</keyword>
<dbReference type="AlphaFoldDB" id="A0A0F5JB98"/>
<dbReference type="EMBL" id="AQHW01000015">
    <property type="protein sequence ID" value="KKB55008.1"/>
    <property type="molecule type" value="Genomic_DNA"/>
</dbReference>
<evidence type="ECO:0000313" key="2">
    <source>
        <dbReference type="EMBL" id="KKB55008.1"/>
    </source>
</evidence>
<evidence type="ECO:0000256" key="1">
    <source>
        <dbReference type="SAM" id="SignalP"/>
    </source>
</evidence>